<dbReference type="Gene3D" id="3.30.2090.10">
    <property type="entry name" value="Multidrug efflux transporter AcrB TolC docking domain, DN and DC subdomains"/>
    <property type="match status" value="2"/>
</dbReference>
<dbReference type="SUPFAM" id="SSF82866">
    <property type="entry name" value="Multidrug efflux transporter AcrB transmembrane domain"/>
    <property type="match status" value="2"/>
</dbReference>
<feature type="transmembrane region" description="Helical" evidence="2">
    <location>
        <begin position="1014"/>
        <end position="1038"/>
    </location>
</feature>
<feature type="transmembrane region" description="Helical" evidence="2">
    <location>
        <begin position="1131"/>
        <end position="1151"/>
    </location>
</feature>
<feature type="compositionally biased region" description="Polar residues" evidence="1">
    <location>
        <begin position="1180"/>
        <end position="1193"/>
    </location>
</feature>
<feature type="transmembrane region" description="Helical" evidence="2">
    <location>
        <begin position="454"/>
        <end position="473"/>
    </location>
</feature>
<feature type="transmembrane region" description="Helical" evidence="2">
    <location>
        <begin position="640"/>
        <end position="658"/>
    </location>
</feature>
<dbReference type="Pfam" id="PF00873">
    <property type="entry name" value="ACR_tran"/>
    <property type="match status" value="3"/>
</dbReference>
<dbReference type="InterPro" id="IPR001036">
    <property type="entry name" value="Acrflvin-R"/>
</dbReference>
<dbReference type="RefSeq" id="WP_146525570.1">
    <property type="nucleotide sequence ID" value="NZ_SJPV01000002.1"/>
</dbReference>
<feature type="transmembrane region" description="Helical" evidence="2">
    <location>
        <begin position="524"/>
        <end position="544"/>
    </location>
</feature>
<dbReference type="PANTHER" id="PTHR32063">
    <property type="match status" value="1"/>
</dbReference>
<feature type="transmembrane region" description="Helical" evidence="2">
    <location>
        <begin position="480"/>
        <end position="504"/>
    </location>
</feature>
<feature type="transmembrane region" description="Helical" evidence="2">
    <location>
        <begin position="1100"/>
        <end position="1119"/>
    </location>
</feature>
<keyword evidence="2" id="KW-0472">Membrane</keyword>
<dbReference type="GO" id="GO:0042910">
    <property type="term" value="F:xenobiotic transmembrane transporter activity"/>
    <property type="evidence" value="ECO:0007669"/>
    <property type="project" value="TreeGrafter"/>
</dbReference>
<reference evidence="3 4" key="1">
    <citation type="submission" date="2019-02" db="EMBL/GenBank/DDBJ databases">
        <title>Deep-cultivation of Planctomycetes and their phenomic and genomic characterization uncovers novel biology.</title>
        <authorList>
            <person name="Wiegand S."/>
            <person name="Jogler M."/>
            <person name="Boedeker C."/>
            <person name="Pinto D."/>
            <person name="Vollmers J."/>
            <person name="Rivas-Marin E."/>
            <person name="Kohn T."/>
            <person name="Peeters S.H."/>
            <person name="Heuer A."/>
            <person name="Rast P."/>
            <person name="Oberbeckmann S."/>
            <person name="Bunk B."/>
            <person name="Jeske O."/>
            <person name="Meyerdierks A."/>
            <person name="Storesund J.E."/>
            <person name="Kallscheuer N."/>
            <person name="Luecker S."/>
            <person name="Lage O.M."/>
            <person name="Pohl T."/>
            <person name="Merkel B.J."/>
            <person name="Hornburger P."/>
            <person name="Mueller R.-W."/>
            <person name="Bruemmer F."/>
            <person name="Labrenz M."/>
            <person name="Spormann A.M."/>
            <person name="Op Den Camp H."/>
            <person name="Overmann J."/>
            <person name="Amann R."/>
            <person name="Jetten M.S.M."/>
            <person name="Mascher T."/>
            <person name="Medema M.H."/>
            <person name="Devos D.P."/>
            <person name="Kaster A.-K."/>
            <person name="Ovreas L."/>
            <person name="Rohde M."/>
            <person name="Galperin M.Y."/>
            <person name="Jogler C."/>
        </authorList>
    </citation>
    <scope>NUCLEOTIDE SEQUENCE [LARGE SCALE GENOMIC DNA]</scope>
    <source>
        <strain evidence="3 4">Poly41</strain>
    </source>
</reference>
<evidence type="ECO:0000313" key="3">
    <source>
        <dbReference type="EMBL" id="TWU41076.1"/>
    </source>
</evidence>
<protein>
    <submittedName>
        <fullName evidence="3">Cobalt-zinc-cadmium resistance protein CzcA</fullName>
    </submittedName>
</protein>
<organism evidence="3 4">
    <name type="scientific">Novipirellula artificiosorum</name>
    <dbReference type="NCBI Taxonomy" id="2528016"/>
    <lineage>
        <taxon>Bacteria</taxon>
        <taxon>Pseudomonadati</taxon>
        <taxon>Planctomycetota</taxon>
        <taxon>Planctomycetia</taxon>
        <taxon>Pirellulales</taxon>
        <taxon>Pirellulaceae</taxon>
        <taxon>Novipirellula</taxon>
    </lineage>
</organism>
<feature type="transmembrane region" description="Helical" evidence="2">
    <location>
        <begin position="12"/>
        <end position="32"/>
    </location>
</feature>
<keyword evidence="4" id="KW-1185">Reference proteome</keyword>
<feature type="transmembrane region" description="Helical" evidence="2">
    <location>
        <begin position="391"/>
        <end position="408"/>
    </location>
</feature>
<dbReference type="Gene3D" id="3.30.70.1430">
    <property type="entry name" value="Multidrug efflux transporter AcrB pore domain"/>
    <property type="match status" value="2"/>
</dbReference>
<dbReference type="GO" id="GO:0005886">
    <property type="term" value="C:plasma membrane"/>
    <property type="evidence" value="ECO:0007669"/>
    <property type="project" value="TreeGrafter"/>
</dbReference>
<feature type="transmembrane region" description="Helical" evidence="2">
    <location>
        <begin position="610"/>
        <end position="628"/>
    </location>
</feature>
<dbReference type="Proteomes" id="UP000319143">
    <property type="component" value="Unassembled WGS sequence"/>
</dbReference>
<proteinExistence type="predicted"/>
<gene>
    <name evidence="3" type="primary">czcA_2</name>
    <name evidence="3" type="ORF">Poly41_19130</name>
</gene>
<comment type="caution">
    <text evidence="3">The sequence shown here is derived from an EMBL/GenBank/DDBJ whole genome shotgun (WGS) entry which is preliminary data.</text>
</comment>
<dbReference type="Gene3D" id="1.20.1640.10">
    <property type="entry name" value="Multidrug efflux transporter AcrB transmembrane domain"/>
    <property type="match status" value="4"/>
</dbReference>
<dbReference type="SUPFAM" id="SSF82693">
    <property type="entry name" value="Multidrug efflux transporter AcrB pore domain, PN1, PN2, PC1 and PC2 subdomains"/>
    <property type="match status" value="2"/>
</dbReference>
<dbReference type="OrthoDB" id="9757904at2"/>
<keyword evidence="2" id="KW-0812">Transmembrane</keyword>
<accession>A0A5C6E146</accession>
<dbReference type="EMBL" id="SJPV01000002">
    <property type="protein sequence ID" value="TWU41076.1"/>
    <property type="molecule type" value="Genomic_DNA"/>
</dbReference>
<feature type="transmembrane region" description="Helical" evidence="2">
    <location>
        <begin position="415"/>
        <end position="448"/>
    </location>
</feature>
<dbReference type="PRINTS" id="PR00702">
    <property type="entry name" value="ACRIFLAVINRP"/>
</dbReference>
<keyword evidence="2" id="KW-1133">Transmembrane helix</keyword>
<feature type="region of interest" description="Disordered" evidence="1">
    <location>
        <begin position="1168"/>
        <end position="1193"/>
    </location>
</feature>
<dbReference type="SUPFAM" id="SSF82714">
    <property type="entry name" value="Multidrug efflux transporter AcrB TolC docking domain, DN and DC subdomains"/>
    <property type="match status" value="2"/>
</dbReference>
<evidence type="ECO:0000256" key="1">
    <source>
        <dbReference type="SAM" id="MobiDB-lite"/>
    </source>
</evidence>
<evidence type="ECO:0000256" key="2">
    <source>
        <dbReference type="SAM" id="Phobius"/>
    </source>
</evidence>
<name>A0A5C6E146_9BACT</name>
<dbReference type="Gene3D" id="3.30.70.1320">
    <property type="entry name" value="Multidrug efflux transporter AcrB pore domain like"/>
    <property type="match status" value="2"/>
</dbReference>
<dbReference type="AlphaFoldDB" id="A0A5C6E146"/>
<sequence length="1193" mass="129755">MHPIEACVRNPVKVAVGALLLILFGSIALMRMPMQLTPEVQTPTLTITTVWPGASPQEVEREIIQEQEEQLKSVEGVTKMTSESMDSSGTIALEFLVGTNMEEALLKVNSRLQQVSEYPEESDEPVISTSNSSDRPIAWFILSALQPTAEQIERFAKVHPETAETLAPVIRAGNPGIRLLRLRDVAKTHPEIRPLLPPELDVPRMRRFAEDFIEAKLERVSGVSNANVLGGLTDEMQVIVDPQRLAARSLTIDDVRRVLRNQNQDTSGGDYWEGKRRYVVRTLNQFRDADQVKAQVLAVLDGSPVFISDVAEVKLGYKKPDGLVRRFGESAIAVNALRETGANVLDVMDGLKQSVAELNADLLADKKLQLLQVYDETEYIDSSVQLVNQNIVVGGTLTMLVLMLFLHLQVRTLLFVPMIVASTLAAMFVSPWFAALTLCLILVAGFWFARGALVVGLAIPISIIGTFLLLNLWGRSLNVISLAGMAFAVGMLVDNAVVVLENIFRHYQDGRAPFDAAVRGTKEVWGAVLASTLTTLAVFLPVLFVEEEAGQLFRDIALAISAAVGLSLIVSITLIPTVTARLLSERADPAHKPSDTDSAIASHAKLTRRMVYPLVWISSLFVSGVVASNRFFQRSLFRRLAFVVVLLSVTAGMSYLLWPKVEYLPTGNRNLVFGIILPPPGYNLDELSRLGETVETHLKPYWDVDPDQDGFDDMPYPAIYDFFYVARGRQVFLGVRSVDPQRSGELVPLIQSVSSKLPGTFVIAKQSSLFEQGLTAGRTIDVEITGPELEKLVAIGGQVLGNVVADPLGVRGGEGVVPGAQARPVPSLDLSNPETHVIPRLIQSEQMGVNATSLGYAVNALVDGAFATDYYIGGDKIDLTIVGSTKPESSLQDLMSLPIATPGGQLVPLSSLASIDLSSGPEQINHRERQRAITIEVSPPADMALEDALERIETQILAPIRESGQLAGGYQITLSGTADKLRDTWLALRWNVLLALLITYLLMAALFESWIYPLVIIMSVPLGAVGGLLGLRALSLYLQWRGLNPQPLDVLTMLGFVILIGTVVNNAILIVHQSLNLMREEGYASRDAILESVRTRVRPILMTTATTVLGLCPLVLFPGSGSELYRGLGSVLLGGLIVSTFFTLVFVPTLFRIFMDIKESLTSQSNLASGSGRIVEPRTSEATSSTTAPVAGA</sequence>
<feature type="transmembrane region" description="Helical" evidence="2">
    <location>
        <begin position="988"/>
        <end position="1007"/>
    </location>
</feature>
<dbReference type="PANTHER" id="PTHR32063:SF0">
    <property type="entry name" value="SWARMING MOTILITY PROTEIN SWRC"/>
    <property type="match status" value="1"/>
</dbReference>
<feature type="transmembrane region" description="Helical" evidence="2">
    <location>
        <begin position="1050"/>
        <end position="1071"/>
    </location>
</feature>
<dbReference type="InterPro" id="IPR027463">
    <property type="entry name" value="AcrB_DN_DC_subdom"/>
</dbReference>
<dbReference type="Gene3D" id="3.30.70.1440">
    <property type="entry name" value="Multidrug efflux transporter AcrB pore domain"/>
    <property type="match status" value="1"/>
</dbReference>
<evidence type="ECO:0000313" key="4">
    <source>
        <dbReference type="Proteomes" id="UP000319143"/>
    </source>
</evidence>
<feature type="transmembrane region" description="Helical" evidence="2">
    <location>
        <begin position="556"/>
        <end position="575"/>
    </location>
</feature>